<dbReference type="InterPro" id="IPR019951">
    <property type="entry name" value="F420_OxRdatse_Rv3520c_pred"/>
</dbReference>
<dbReference type="Proteomes" id="UP000460221">
    <property type="component" value="Unassembled WGS sequence"/>
</dbReference>
<dbReference type="CDD" id="cd01097">
    <property type="entry name" value="Tetrahydromethanopterin_reductase"/>
    <property type="match status" value="1"/>
</dbReference>
<dbReference type="InterPro" id="IPR011251">
    <property type="entry name" value="Luciferase-like_dom"/>
</dbReference>
<evidence type="ECO:0000259" key="2">
    <source>
        <dbReference type="Pfam" id="PF00296"/>
    </source>
</evidence>
<comment type="caution">
    <text evidence="3">The sequence shown here is derived from an EMBL/GenBank/DDBJ whole genome shotgun (WGS) entry which is preliminary data.</text>
</comment>
<dbReference type="GO" id="GO:0016705">
    <property type="term" value="F:oxidoreductase activity, acting on paired donors, with incorporation or reduction of molecular oxygen"/>
    <property type="evidence" value="ECO:0007669"/>
    <property type="project" value="InterPro"/>
</dbReference>
<feature type="domain" description="Luciferase-like" evidence="2">
    <location>
        <begin position="10"/>
        <end position="318"/>
    </location>
</feature>
<dbReference type="Pfam" id="PF00296">
    <property type="entry name" value="Bac_luciferase"/>
    <property type="match status" value="1"/>
</dbReference>
<evidence type="ECO:0000256" key="1">
    <source>
        <dbReference type="ARBA" id="ARBA00023002"/>
    </source>
</evidence>
<dbReference type="PANTHER" id="PTHR43244">
    <property type="match status" value="1"/>
</dbReference>
<gene>
    <name evidence="3" type="ORF">GIS00_09535</name>
</gene>
<keyword evidence="1" id="KW-0560">Oxidoreductase</keyword>
<dbReference type="AlphaFoldDB" id="A0A7K1FJE1"/>
<dbReference type="NCBIfam" id="TIGR03559">
    <property type="entry name" value="F420_Rv3520c"/>
    <property type="match status" value="1"/>
</dbReference>
<dbReference type="Gene3D" id="3.20.20.30">
    <property type="entry name" value="Luciferase-like domain"/>
    <property type="match status" value="1"/>
</dbReference>
<keyword evidence="4" id="KW-1185">Reference proteome</keyword>
<name>A0A7K1FJE1_9ACTN</name>
<sequence length="356" mass="37775">MGTIVGHGRPIGEIAGEIADLETVGLDSATFSEAYTFDAVSQLGYLAARTRTIELATGILSVYARTPTTTAMTAAGLDYVSDGRFRLGIGASGPQVVEGFHGVRYDAPLARTREVIDICRQVWRRDKLVHAGKHYQVPLPAGLGTGEGKPLKLINRPVRDRIPITVAAIGPANVELAAELAEGWEPIFFHPGAARQVWGAALDAGAARRDPALGSLDVVVRLPLAVGEDTEPLLPQVRAKLALYIGGMGSRGHNFYNDLAVRYGYPEAAEKIQDLFLAGRMAEAAAAVPDDLVAATALVGTVDQLRERVTALRAAGVTLLNVEPLAAEHTRRVEDVAALRDLLDAHAHVPAVPAQS</sequence>
<dbReference type="InterPro" id="IPR036661">
    <property type="entry name" value="Luciferase-like_sf"/>
</dbReference>
<dbReference type="SUPFAM" id="SSF51679">
    <property type="entry name" value="Bacterial luciferase-like"/>
    <property type="match status" value="1"/>
</dbReference>
<dbReference type="PANTHER" id="PTHR43244:SF1">
    <property type="entry name" value="5,10-METHYLENETETRAHYDROMETHANOPTERIN REDUCTASE"/>
    <property type="match status" value="1"/>
</dbReference>
<evidence type="ECO:0000313" key="4">
    <source>
        <dbReference type="Proteomes" id="UP000460221"/>
    </source>
</evidence>
<accession>A0A7K1FJE1</accession>
<evidence type="ECO:0000313" key="3">
    <source>
        <dbReference type="EMBL" id="MTD14186.1"/>
    </source>
</evidence>
<dbReference type="InterPro" id="IPR050564">
    <property type="entry name" value="F420-G6PD/mer"/>
</dbReference>
<reference evidence="3 4" key="1">
    <citation type="submission" date="2019-11" db="EMBL/GenBank/DDBJ databases">
        <authorList>
            <person name="Jiang L.-Q."/>
        </authorList>
    </citation>
    <scope>NUCLEOTIDE SEQUENCE [LARGE SCALE GENOMIC DNA]</scope>
    <source>
        <strain evidence="3 4">YIM 132087</strain>
    </source>
</reference>
<proteinExistence type="predicted"/>
<organism evidence="3 4">
    <name type="scientific">Nakamurella alba</name>
    <dbReference type="NCBI Taxonomy" id="2665158"/>
    <lineage>
        <taxon>Bacteria</taxon>
        <taxon>Bacillati</taxon>
        <taxon>Actinomycetota</taxon>
        <taxon>Actinomycetes</taxon>
        <taxon>Nakamurellales</taxon>
        <taxon>Nakamurellaceae</taxon>
        <taxon>Nakamurella</taxon>
    </lineage>
</organism>
<dbReference type="EMBL" id="WLYK01000002">
    <property type="protein sequence ID" value="MTD14186.1"/>
    <property type="molecule type" value="Genomic_DNA"/>
</dbReference>
<protein>
    <submittedName>
        <fullName evidence="3">LLM class F420-dependent oxidoreductase</fullName>
    </submittedName>
</protein>